<dbReference type="SUPFAM" id="SSF50475">
    <property type="entry name" value="FMN-binding split barrel"/>
    <property type="match status" value="1"/>
</dbReference>
<dbReference type="SMART" id="SM00903">
    <property type="entry name" value="Flavin_Reduct"/>
    <property type="match status" value="1"/>
</dbReference>
<dbReference type="RefSeq" id="WP_140944514.1">
    <property type="nucleotide sequence ID" value="NZ_FAOO01000004.1"/>
</dbReference>
<dbReference type="Pfam" id="PF01613">
    <property type="entry name" value="Flavin_Reduct"/>
    <property type="match status" value="1"/>
</dbReference>
<gene>
    <name evidence="4" type="ORF">JGI1_00727</name>
</gene>
<reference evidence="5" key="1">
    <citation type="submission" date="2015-11" db="EMBL/GenBank/DDBJ databases">
        <authorList>
            <person name="Varghese N."/>
        </authorList>
    </citation>
    <scope>NUCLEOTIDE SEQUENCE [LARGE SCALE GENOMIC DNA]</scope>
</reference>
<dbReference type="GO" id="GO:0010181">
    <property type="term" value="F:FMN binding"/>
    <property type="evidence" value="ECO:0007669"/>
    <property type="project" value="InterPro"/>
</dbReference>
<proteinExistence type="inferred from homology"/>
<organism evidence="4 5">
    <name type="scientific">Candidatus Thermokryptus mobilis</name>
    <dbReference type="NCBI Taxonomy" id="1643428"/>
    <lineage>
        <taxon>Bacteria</taxon>
        <taxon>Pseudomonadati</taxon>
        <taxon>Candidatus Kryptoniota</taxon>
        <taxon>Candidatus Thermokryptus</taxon>
    </lineage>
</organism>
<sequence>MNPEAKKKALRMITYGLYVLTSKSGDRYSAGTVNWLSQASFEPPLVMVGVRKDSGLYATISESGVFAVNILGAEQKDIASAFFKPTSVEGDKINGYRFELGETGSPLLVDLPAFFECKVVDKVERGDHTIFIGEVVNAGVRNETKPLVMWETGWFYGG</sequence>
<accession>A0A0S4MZE8</accession>
<evidence type="ECO:0000259" key="3">
    <source>
        <dbReference type="SMART" id="SM00903"/>
    </source>
</evidence>
<dbReference type="InterPro" id="IPR050268">
    <property type="entry name" value="NADH-dep_flavin_reductase"/>
</dbReference>
<comment type="similarity">
    <text evidence="1">Belongs to the non-flavoprotein flavin reductase family.</text>
</comment>
<evidence type="ECO:0000313" key="4">
    <source>
        <dbReference type="EMBL" id="CUU03375.1"/>
    </source>
</evidence>
<dbReference type="OrthoDB" id="9794638at2"/>
<dbReference type="STRING" id="1643428.GCA_001442855_00707"/>
<dbReference type="PANTHER" id="PTHR30466:SF11">
    <property type="entry name" value="FLAVIN-DEPENDENT MONOOXYGENASE, REDUCTASE SUBUNIT HSAB"/>
    <property type="match status" value="1"/>
</dbReference>
<evidence type="ECO:0000313" key="5">
    <source>
        <dbReference type="Proteomes" id="UP000320623"/>
    </source>
</evidence>
<dbReference type="Proteomes" id="UP000320623">
    <property type="component" value="Unassembled WGS sequence"/>
</dbReference>
<evidence type="ECO:0000256" key="2">
    <source>
        <dbReference type="ARBA" id="ARBA00023002"/>
    </source>
</evidence>
<dbReference type="EMBL" id="FAOO01000004">
    <property type="protein sequence ID" value="CUU03375.1"/>
    <property type="molecule type" value="Genomic_DNA"/>
</dbReference>
<keyword evidence="5" id="KW-1185">Reference proteome</keyword>
<feature type="domain" description="Flavin reductase like" evidence="3">
    <location>
        <begin position="10"/>
        <end position="156"/>
    </location>
</feature>
<dbReference type="Gene3D" id="2.30.110.10">
    <property type="entry name" value="Electron Transport, Fmn-binding Protein, Chain A"/>
    <property type="match status" value="1"/>
</dbReference>
<dbReference type="PANTHER" id="PTHR30466">
    <property type="entry name" value="FLAVIN REDUCTASE"/>
    <property type="match status" value="1"/>
</dbReference>
<dbReference type="InterPro" id="IPR012349">
    <property type="entry name" value="Split_barrel_FMN-bd"/>
</dbReference>
<dbReference type="GO" id="GO:0042602">
    <property type="term" value="F:riboflavin reductase (NADPH) activity"/>
    <property type="evidence" value="ECO:0007669"/>
    <property type="project" value="TreeGrafter"/>
</dbReference>
<dbReference type="AlphaFoldDB" id="A0A0S4MZE8"/>
<dbReference type="InterPro" id="IPR002563">
    <property type="entry name" value="Flavin_Rdtase-like_dom"/>
</dbReference>
<evidence type="ECO:0000256" key="1">
    <source>
        <dbReference type="ARBA" id="ARBA00008898"/>
    </source>
</evidence>
<protein>
    <submittedName>
        <fullName evidence="4">NADH-FMN oxidoreductase RutF, flavin reductase (DIM6/NTAB) family</fullName>
    </submittedName>
</protein>
<keyword evidence="2" id="KW-0560">Oxidoreductase</keyword>
<name>A0A0S4MZE8_9BACT</name>